<protein>
    <submittedName>
        <fullName evidence="1">Uncharacterized protein</fullName>
    </submittedName>
</protein>
<accession>A0A0F8ZZG3</accession>
<gene>
    <name evidence="1" type="ORF">LCGC14_2634540</name>
</gene>
<evidence type="ECO:0000313" key="1">
    <source>
        <dbReference type="EMBL" id="KKK99258.1"/>
    </source>
</evidence>
<sequence>MGRIFGVSRKTVLSALKKCKKELDTWTSYEYQQKLLKKGFKKCFGQNSCDEIKLLSEFNIRNDTGKHYTLCKVCNKKQSKILKIKYKDRRNALERKRKKFDINYKIKHILRSRLCAAIKNDYKSGSAVNDLGCSIEELKQHLENQFYLHPKTKEEMNWDNYSLHGWHIDHIIPLANFDLTSRCKFLEACCYNNLQPLWAEDNLSKGVK</sequence>
<dbReference type="AlphaFoldDB" id="A0A0F8ZZG3"/>
<name>A0A0F8ZZG3_9ZZZZ</name>
<organism evidence="1">
    <name type="scientific">marine sediment metagenome</name>
    <dbReference type="NCBI Taxonomy" id="412755"/>
    <lineage>
        <taxon>unclassified sequences</taxon>
        <taxon>metagenomes</taxon>
        <taxon>ecological metagenomes</taxon>
    </lineage>
</organism>
<dbReference type="EMBL" id="LAZR01045279">
    <property type="protein sequence ID" value="KKK99258.1"/>
    <property type="molecule type" value="Genomic_DNA"/>
</dbReference>
<comment type="caution">
    <text evidence="1">The sequence shown here is derived from an EMBL/GenBank/DDBJ whole genome shotgun (WGS) entry which is preliminary data.</text>
</comment>
<proteinExistence type="predicted"/>
<reference evidence="1" key="1">
    <citation type="journal article" date="2015" name="Nature">
        <title>Complex archaea that bridge the gap between prokaryotes and eukaryotes.</title>
        <authorList>
            <person name="Spang A."/>
            <person name="Saw J.H."/>
            <person name="Jorgensen S.L."/>
            <person name="Zaremba-Niedzwiedzka K."/>
            <person name="Martijn J."/>
            <person name="Lind A.E."/>
            <person name="van Eijk R."/>
            <person name="Schleper C."/>
            <person name="Guy L."/>
            <person name="Ettema T.J."/>
        </authorList>
    </citation>
    <scope>NUCLEOTIDE SEQUENCE</scope>
</reference>